<evidence type="ECO:0000256" key="2">
    <source>
        <dbReference type="ARBA" id="ARBA00023015"/>
    </source>
</evidence>
<dbReference type="Proteomes" id="UP000544222">
    <property type="component" value="Unassembled WGS sequence"/>
</dbReference>
<evidence type="ECO:0000313" key="5">
    <source>
        <dbReference type="EMBL" id="MBB3188191.1"/>
    </source>
</evidence>
<gene>
    <name evidence="5" type="ORF">FHX64_002389</name>
</gene>
<proteinExistence type="inferred from homology"/>
<keyword evidence="4" id="KW-0804">Transcription</keyword>
<evidence type="ECO:0000313" key="6">
    <source>
        <dbReference type="Proteomes" id="UP000544222"/>
    </source>
</evidence>
<dbReference type="Pfam" id="PF03965">
    <property type="entry name" value="Penicillinase_R"/>
    <property type="match status" value="1"/>
</dbReference>
<evidence type="ECO:0000256" key="1">
    <source>
        <dbReference type="ARBA" id="ARBA00011046"/>
    </source>
</evidence>
<dbReference type="EMBL" id="JACHYB010000002">
    <property type="protein sequence ID" value="MBB3188191.1"/>
    <property type="molecule type" value="Genomic_DNA"/>
</dbReference>
<organism evidence="5 6">
    <name type="scientific">Microbacter margulisiae</name>
    <dbReference type="NCBI Taxonomy" id="1350067"/>
    <lineage>
        <taxon>Bacteria</taxon>
        <taxon>Pseudomonadati</taxon>
        <taxon>Bacteroidota</taxon>
        <taxon>Bacteroidia</taxon>
        <taxon>Bacteroidales</taxon>
        <taxon>Porphyromonadaceae</taxon>
        <taxon>Microbacter</taxon>
    </lineage>
</organism>
<dbReference type="Gene3D" id="1.10.10.10">
    <property type="entry name" value="Winged helix-like DNA-binding domain superfamily/Winged helix DNA-binding domain"/>
    <property type="match status" value="1"/>
</dbReference>
<dbReference type="InterPro" id="IPR005650">
    <property type="entry name" value="BlaI_family"/>
</dbReference>
<name>A0A7W5DSN4_9PORP</name>
<comment type="similarity">
    <text evidence="1">Belongs to the BlaI transcriptional regulatory family.</text>
</comment>
<dbReference type="InterPro" id="IPR036390">
    <property type="entry name" value="WH_DNA-bd_sf"/>
</dbReference>
<protein>
    <submittedName>
        <fullName evidence="5">Putative transcriptional regulator</fullName>
    </submittedName>
</protein>
<keyword evidence="2" id="KW-0805">Transcription regulation</keyword>
<dbReference type="AlphaFoldDB" id="A0A7W5DSN4"/>
<accession>A0A7W5DSN4</accession>
<dbReference type="SUPFAM" id="SSF46785">
    <property type="entry name" value="Winged helix' DNA-binding domain"/>
    <property type="match status" value="1"/>
</dbReference>
<dbReference type="Gene3D" id="1.10.4040.10">
    <property type="entry name" value="Penicillinase repressor domain"/>
    <property type="match status" value="1"/>
</dbReference>
<comment type="caution">
    <text evidence="5">The sequence shown here is derived from an EMBL/GenBank/DDBJ whole genome shotgun (WGS) entry which is preliminary data.</text>
</comment>
<dbReference type="InterPro" id="IPR036388">
    <property type="entry name" value="WH-like_DNA-bd_sf"/>
</dbReference>
<dbReference type="GO" id="GO:0003677">
    <property type="term" value="F:DNA binding"/>
    <property type="evidence" value="ECO:0007669"/>
    <property type="project" value="UniProtKB-KW"/>
</dbReference>
<sequence length="120" mass="13926">MKKLSQQEEQVMQVLWQLQGGVVKDVQEAYPAPAPPYTTLASTLKSLEKNGYVSSRRYGNVYWFEPSVSKESYSENMLSGIIDTYFQSSYRSLVAFFAQKEKISREELEEIVRLIENRKE</sequence>
<keyword evidence="3" id="KW-0238">DNA-binding</keyword>
<dbReference type="GO" id="GO:0045892">
    <property type="term" value="P:negative regulation of DNA-templated transcription"/>
    <property type="evidence" value="ECO:0007669"/>
    <property type="project" value="InterPro"/>
</dbReference>
<evidence type="ECO:0000256" key="3">
    <source>
        <dbReference type="ARBA" id="ARBA00023125"/>
    </source>
</evidence>
<reference evidence="5 6" key="1">
    <citation type="submission" date="2020-08" db="EMBL/GenBank/DDBJ databases">
        <title>Genomic Encyclopedia of Type Strains, Phase IV (KMG-IV): sequencing the most valuable type-strain genomes for metagenomic binning, comparative biology and taxonomic classification.</title>
        <authorList>
            <person name="Goeker M."/>
        </authorList>
    </citation>
    <scope>NUCLEOTIDE SEQUENCE [LARGE SCALE GENOMIC DNA]</scope>
    <source>
        <strain evidence="5 6">DSM 27471</strain>
    </source>
</reference>
<dbReference type="RefSeq" id="WP_183413965.1">
    <property type="nucleotide sequence ID" value="NZ_JACHYB010000002.1"/>
</dbReference>
<dbReference type="PIRSF" id="PIRSF019455">
    <property type="entry name" value="CopR_AtkY"/>
    <property type="match status" value="1"/>
</dbReference>
<evidence type="ECO:0000256" key="4">
    <source>
        <dbReference type="ARBA" id="ARBA00023163"/>
    </source>
</evidence>
<keyword evidence="6" id="KW-1185">Reference proteome</keyword>